<dbReference type="EMBL" id="BARW01000044">
    <property type="protein sequence ID" value="GAI68815.1"/>
    <property type="molecule type" value="Genomic_DNA"/>
</dbReference>
<name>X1S027_9ZZZZ</name>
<organism evidence="1">
    <name type="scientific">marine sediment metagenome</name>
    <dbReference type="NCBI Taxonomy" id="412755"/>
    <lineage>
        <taxon>unclassified sequences</taxon>
        <taxon>metagenomes</taxon>
        <taxon>ecological metagenomes</taxon>
    </lineage>
</organism>
<gene>
    <name evidence="1" type="ORF">S12H4_00415</name>
</gene>
<reference evidence="1" key="1">
    <citation type="journal article" date="2014" name="Front. Microbiol.">
        <title>High frequency of phylogenetically diverse reductive dehalogenase-homologous genes in deep subseafloor sedimentary metagenomes.</title>
        <authorList>
            <person name="Kawai M."/>
            <person name="Futagami T."/>
            <person name="Toyoda A."/>
            <person name="Takaki Y."/>
            <person name="Nishi S."/>
            <person name="Hori S."/>
            <person name="Arai W."/>
            <person name="Tsubouchi T."/>
            <person name="Morono Y."/>
            <person name="Uchiyama I."/>
            <person name="Ito T."/>
            <person name="Fujiyama A."/>
            <person name="Inagaki F."/>
            <person name="Takami H."/>
        </authorList>
    </citation>
    <scope>NUCLEOTIDE SEQUENCE</scope>
    <source>
        <strain evidence="1">Expedition CK06-06</strain>
    </source>
</reference>
<proteinExistence type="predicted"/>
<sequence>MQRYKCSNCNKVFCGWAVRYKLKYKCPVCGGELRVIPSNKKNTGKVKGSHKEALEVYSGAILEIYAHRP</sequence>
<dbReference type="AlphaFoldDB" id="X1S027"/>
<evidence type="ECO:0000313" key="1">
    <source>
        <dbReference type="EMBL" id="GAI68815.1"/>
    </source>
</evidence>
<comment type="caution">
    <text evidence="1">The sequence shown here is derived from an EMBL/GenBank/DDBJ whole genome shotgun (WGS) entry which is preliminary data.</text>
</comment>
<protein>
    <submittedName>
        <fullName evidence="1">Uncharacterized protein</fullName>
    </submittedName>
</protein>
<accession>X1S027</accession>